<reference evidence="1 2" key="1">
    <citation type="submission" date="2019-07" db="EMBL/GenBank/DDBJ databases">
        <authorList>
            <person name="Hibberd C M."/>
            <person name="Gehrig L. J."/>
            <person name="Chang H.-W."/>
            <person name="Venkatesh S."/>
        </authorList>
    </citation>
    <scope>NUCLEOTIDE SEQUENCE [LARGE SCALE GENOMIC DNA]</scope>
    <source>
        <strain evidence="1">Blautia_luti_SSTS_Bg7063</strain>
    </source>
</reference>
<name>A0A564VLB5_9FIRM</name>
<evidence type="ECO:0000313" key="2">
    <source>
        <dbReference type="Proteomes" id="UP000408482"/>
    </source>
</evidence>
<sequence>MTKQEYKDQIGKQLDKMDLVMLRRVWLIAEGMLAAGNENRGGNRNAVTGD</sequence>
<keyword evidence="2" id="KW-1185">Reference proteome</keyword>
<evidence type="ECO:0000313" key="1">
    <source>
        <dbReference type="EMBL" id="VUX33404.1"/>
    </source>
</evidence>
<dbReference type="RefSeq" id="WP_186289992.1">
    <property type="nucleotide sequence ID" value="NZ_CABHMX010000009.1"/>
</dbReference>
<dbReference type="AlphaFoldDB" id="A0A564VLB5"/>
<protein>
    <submittedName>
        <fullName evidence="1">Uncharacterized protein</fullName>
    </submittedName>
</protein>
<dbReference type="EMBL" id="CABHNW010000030">
    <property type="protein sequence ID" value="VUX33404.1"/>
    <property type="molecule type" value="Genomic_DNA"/>
</dbReference>
<dbReference type="Proteomes" id="UP000408482">
    <property type="component" value="Unassembled WGS sequence"/>
</dbReference>
<organism evidence="1 2">
    <name type="scientific">Blautia luti</name>
    <dbReference type="NCBI Taxonomy" id="89014"/>
    <lineage>
        <taxon>Bacteria</taxon>
        <taxon>Bacillati</taxon>
        <taxon>Bacillota</taxon>
        <taxon>Clostridia</taxon>
        <taxon>Lachnospirales</taxon>
        <taxon>Lachnospiraceae</taxon>
        <taxon>Blautia</taxon>
    </lineage>
</organism>
<accession>A0A564VLB5</accession>
<proteinExistence type="predicted"/>
<gene>
    <name evidence="1" type="ORF">RSSSTS7063_02576</name>
</gene>